<evidence type="ECO:0000256" key="1">
    <source>
        <dbReference type="ARBA" id="ARBA00004141"/>
    </source>
</evidence>
<protein>
    <submittedName>
        <fullName evidence="7">Bax inhibitor-1 family protein</fullName>
    </submittedName>
</protein>
<evidence type="ECO:0000256" key="6">
    <source>
        <dbReference type="RuleBase" id="RU004379"/>
    </source>
</evidence>
<evidence type="ECO:0000256" key="3">
    <source>
        <dbReference type="ARBA" id="ARBA00022692"/>
    </source>
</evidence>
<comment type="similarity">
    <text evidence="2 6">Belongs to the BI1 family.</text>
</comment>
<feature type="transmembrane region" description="Helical" evidence="6">
    <location>
        <begin position="204"/>
        <end position="224"/>
    </location>
</feature>
<dbReference type="PANTHER" id="PTHR23291">
    <property type="entry name" value="BAX INHIBITOR-RELATED"/>
    <property type="match status" value="1"/>
</dbReference>
<dbReference type="RefSeq" id="WP_406786692.1">
    <property type="nucleotide sequence ID" value="NZ_JBJIAA010000004.1"/>
</dbReference>
<name>A0ABW8TE86_9CLOT</name>
<organism evidence="7 8">
    <name type="scientific">Clostridium neuense</name>
    <dbReference type="NCBI Taxonomy" id="1728934"/>
    <lineage>
        <taxon>Bacteria</taxon>
        <taxon>Bacillati</taxon>
        <taxon>Bacillota</taxon>
        <taxon>Clostridia</taxon>
        <taxon>Eubacteriales</taxon>
        <taxon>Clostridiaceae</taxon>
        <taxon>Clostridium</taxon>
    </lineage>
</organism>
<feature type="transmembrane region" description="Helical" evidence="6">
    <location>
        <begin position="139"/>
        <end position="158"/>
    </location>
</feature>
<proteinExistence type="inferred from homology"/>
<feature type="transmembrane region" description="Helical" evidence="6">
    <location>
        <begin position="81"/>
        <end position="101"/>
    </location>
</feature>
<keyword evidence="5 6" id="KW-0472">Membrane</keyword>
<reference evidence="7 8" key="1">
    <citation type="submission" date="2024-11" db="EMBL/GenBank/DDBJ databases">
        <authorList>
            <person name="Heng Y.C."/>
            <person name="Lim A.C.H."/>
            <person name="Lee J.K.Y."/>
            <person name="Kittelmann S."/>
        </authorList>
    </citation>
    <scope>NUCLEOTIDE SEQUENCE [LARGE SCALE GENOMIC DNA]</scope>
    <source>
        <strain evidence="7 8">WILCCON 0114</strain>
    </source>
</reference>
<dbReference type="InterPro" id="IPR006214">
    <property type="entry name" value="Bax_inhibitor_1-related"/>
</dbReference>
<comment type="caution">
    <text evidence="7">The sequence shown here is derived from an EMBL/GenBank/DDBJ whole genome shotgun (WGS) entry which is preliminary data.</text>
</comment>
<dbReference type="Pfam" id="PF01027">
    <property type="entry name" value="Bax1-I"/>
    <property type="match status" value="1"/>
</dbReference>
<dbReference type="PANTHER" id="PTHR23291:SF50">
    <property type="entry name" value="PROTEIN LIFEGUARD 4"/>
    <property type="match status" value="1"/>
</dbReference>
<keyword evidence="3 6" id="KW-0812">Transmembrane</keyword>
<accession>A0ABW8TE86</accession>
<gene>
    <name evidence="7" type="ORF">ACJDT4_06295</name>
</gene>
<evidence type="ECO:0000256" key="2">
    <source>
        <dbReference type="ARBA" id="ARBA00010350"/>
    </source>
</evidence>
<feature type="transmembrane region" description="Helical" evidence="6">
    <location>
        <begin position="20"/>
        <end position="40"/>
    </location>
</feature>
<dbReference type="Proteomes" id="UP001623592">
    <property type="component" value="Unassembled WGS sequence"/>
</dbReference>
<evidence type="ECO:0000256" key="4">
    <source>
        <dbReference type="ARBA" id="ARBA00022989"/>
    </source>
</evidence>
<dbReference type="EMBL" id="JBJIAA010000004">
    <property type="protein sequence ID" value="MFL0250027.1"/>
    <property type="molecule type" value="Genomic_DNA"/>
</dbReference>
<keyword evidence="4 6" id="KW-1133">Transmembrane helix</keyword>
<dbReference type="CDD" id="cd10432">
    <property type="entry name" value="BI-1-like_bacterial"/>
    <property type="match status" value="1"/>
</dbReference>
<keyword evidence="8" id="KW-1185">Reference proteome</keyword>
<evidence type="ECO:0000256" key="5">
    <source>
        <dbReference type="ARBA" id="ARBA00023136"/>
    </source>
</evidence>
<evidence type="ECO:0000313" key="7">
    <source>
        <dbReference type="EMBL" id="MFL0250027.1"/>
    </source>
</evidence>
<comment type="subcellular location">
    <subcellularLocation>
        <location evidence="1">Membrane</location>
        <topology evidence="1">Multi-pass membrane protein</topology>
    </subcellularLocation>
</comment>
<feature type="transmembrane region" description="Helical" evidence="6">
    <location>
        <begin position="107"/>
        <end position="127"/>
    </location>
</feature>
<feature type="transmembrane region" description="Helical" evidence="6">
    <location>
        <begin position="164"/>
        <end position="183"/>
    </location>
</feature>
<evidence type="ECO:0000313" key="8">
    <source>
        <dbReference type="Proteomes" id="UP001623592"/>
    </source>
</evidence>
<sequence>MEYLKLDEDKQRERSVIRQVYLWMALALLTTAAVAFSISISPSLMEALFSNRSSFFVLAIAEVLIVAFLSGRIHKMTSQTALLVFAVYSVLNGITFSWIFLAYSLGSIASVFLTTAGTFGVMCFYGYATKKDLSSIGNLCFMALIGLIIASVVNIFIVNDAFSMIISVIGVIIFVALTAYDMQKIKKMAASLNYSLDADYTSKVSILGALTLYLDFINLFLYLLRLFGKKR</sequence>
<feature type="transmembrane region" description="Helical" evidence="6">
    <location>
        <begin position="52"/>
        <end position="69"/>
    </location>
</feature>